<evidence type="ECO:0000313" key="7">
    <source>
        <dbReference type="Proteomes" id="UP000318017"/>
    </source>
</evidence>
<dbReference type="InterPro" id="IPR029787">
    <property type="entry name" value="Nucleotide_cyclase"/>
</dbReference>
<dbReference type="AlphaFoldDB" id="A0A518GGD2"/>
<reference evidence="6 7" key="1">
    <citation type="submission" date="2019-02" db="EMBL/GenBank/DDBJ databases">
        <title>Deep-cultivation of Planctomycetes and their phenomic and genomic characterization uncovers novel biology.</title>
        <authorList>
            <person name="Wiegand S."/>
            <person name="Jogler M."/>
            <person name="Boedeker C."/>
            <person name="Pinto D."/>
            <person name="Vollmers J."/>
            <person name="Rivas-Marin E."/>
            <person name="Kohn T."/>
            <person name="Peeters S.H."/>
            <person name="Heuer A."/>
            <person name="Rast P."/>
            <person name="Oberbeckmann S."/>
            <person name="Bunk B."/>
            <person name="Jeske O."/>
            <person name="Meyerdierks A."/>
            <person name="Storesund J.E."/>
            <person name="Kallscheuer N."/>
            <person name="Luecker S."/>
            <person name="Lage O.M."/>
            <person name="Pohl T."/>
            <person name="Merkel B.J."/>
            <person name="Hornburger P."/>
            <person name="Mueller R.-W."/>
            <person name="Bruemmer F."/>
            <person name="Labrenz M."/>
            <person name="Spormann A.M."/>
            <person name="Op den Camp H."/>
            <person name="Overmann J."/>
            <person name="Amann R."/>
            <person name="Jetten M.S.M."/>
            <person name="Mascher T."/>
            <person name="Medema M.H."/>
            <person name="Devos D.P."/>
            <person name="Kaster A.-K."/>
            <person name="Ovreas L."/>
            <person name="Rohde M."/>
            <person name="Galperin M.Y."/>
            <person name="Jogler C."/>
        </authorList>
    </citation>
    <scope>NUCLEOTIDE SEQUENCE [LARGE SCALE GENOMIC DNA]</scope>
    <source>
        <strain evidence="6 7">Q31a</strain>
    </source>
</reference>
<dbReference type="RefSeq" id="WP_145085375.1">
    <property type="nucleotide sequence ID" value="NZ_CP036298.1"/>
</dbReference>
<dbReference type="EC" id="2.7.7.65" evidence="1"/>
<evidence type="ECO:0000256" key="4">
    <source>
        <dbReference type="SAM" id="MobiDB-lite"/>
    </source>
</evidence>
<keyword evidence="6" id="KW-0548">Nucleotidyltransferase</keyword>
<dbReference type="NCBIfam" id="TIGR00254">
    <property type="entry name" value="GGDEF"/>
    <property type="match status" value="1"/>
</dbReference>
<dbReference type="OrthoDB" id="243535at2"/>
<evidence type="ECO:0000259" key="5">
    <source>
        <dbReference type="PROSITE" id="PS50887"/>
    </source>
</evidence>
<evidence type="ECO:0000256" key="1">
    <source>
        <dbReference type="ARBA" id="ARBA00012528"/>
    </source>
</evidence>
<protein>
    <recommendedName>
        <fullName evidence="1">diguanylate cyclase</fullName>
        <ecNumber evidence="1">2.7.7.65</ecNumber>
    </recommendedName>
</protein>
<accession>A0A518GGD2</accession>
<dbReference type="Pfam" id="PF00990">
    <property type="entry name" value="GGDEF"/>
    <property type="match status" value="1"/>
</dbReference>
<name>A0A518GGD2_9BACT</name>
<sequence>MIEFLCTVAGLFAGVAIHASVMQRQTDRNRFEAAEKDEDADRIHGIAEQLKVISGRVAENVNAHSEKVGNISGHISGQLSEQELTSESVVSSINEIIAANEAMQGQLADAQKRIVQQSEMIEYASKQARTDALTGLANRRALDEFLKGSLASQTDTDNEQVGLLMMDIDHFKNFNDSFGHTTGDAVLASFARSVVRICGQGCYAARFGGEEFAVILAGQSAEEIVENSAKIRYFVSEQVITYEDLQLKITSCAGLTLLRAEDTINSAYERADAGLYQAKKGGRNCGFWLDDEDWVPFPAMSGEPELLVDVQPLSANVPELEASTPEPDSGDADERLQPVSSSEEDELSGIERDTEAAIESLTQDMQSVSPVADEVEGIEAAGKTEESELATTSSEILDLASFMSRLDVYFDQLRRADLPASAIMIEAMGLEAGSPVDAGNAWETIVGLIQVRQRGIDVICQFRPRTLCIFLPGCAENSAIDRAAKVLEGFRSALDSWEGDLQPERLAVSLAQFDDVEKPASFLDRLERGLDEAADAPDGEIVVRSGEESRFQLV</sequence>
<dbReference type="PANTHER" id="PTHR45138">
    <property type="entry name" value="REGULATORY COMPONENTS OF SENSORY TRANSDUCTION SYSTEM"/>
    <property type="match status" value="1"/>
</dbReference>
<dbReference type="FunFam" id="3.30.70.270:FF:000001">
    <property type="entry name" value="Diguanylate cyclase domain protein"/>
    <property type="match status" value="1"/>
</dbReference>
<proteinExistence type="predicted"/>
<dbReference type="EMBL" id="CP036298">
    <property type="protein sequence ID" value="QDV27655.1"/>
    <property type="molecule type" value="Genomic_DNA"/>
</dbReference>
<dbReference type="SUPFAM" id="SSF55073">
    <property type="entry name" value="Nucleotide cyclase"/>
    <property type="match status" value="1"/>
</dbReference>
<gene>
    <name evidence="6" type="primary">ydeH_2</name>
    <name evidence="6" type="ORF">Q31a_60480</name>
</gene>
<feature type="coiled-coil region" evidence="3">
    <location>
        <begin position="93"/>
        <end position="120"/>
    </location>
</feature>
<dbReference type="Gene3D" id="3.30.70.270">
    <property type="match status" value="1"/>
</dbReference>
<evidence type="ECO:0000256" key="3">
    <source>
        <dbReference type="SAM" id="Coils"/>
    </source>
</evidence>
<dbReference type="Proteomes" id="UP000318017">
    <property type="component" value="Chromosome"/>
</dbReference>
<dbReference type="GO" id="GO:0052621">
    <property type="term" value="F:diguanylate cyclase activity"/>
    <property type="evidence" value="ECO:0007669"/>
    <property type="project" value="UniProtKB-EC"/>
</dbReference>
<dbReference type="InterPro" id="IPR050469">
    <property type="entry name" value="Diguanylate_Cyclase"/>
</dbReference>
<dbReference type="KEGG" id="ahel:Q31a_60480"/>
<dbReference type="InterPro" id="IPR043128">
    <property type="entry name" value="Rev_trsase/Diguanyl_cyclase"/>
</dbReference>
<comment type="catalytic activity">
    <reaction evidence="2">
        <text>2 GTP = 3',3'-c-di-GMP + 2 diphosphate</text>
        <dbReference type="Rhea" id="RHEA:24898"/>
        <dbReference type="ChEBI" id="CHEBI:33019"/>
        <dbReference type="ChEBI" id="CHEBI:37565"/>
        <dbReference type="ChEBI" id="CHEBI:58805"/>
        <dbReference type="EC" id="2.7.7.65"/>
    </reaction>
</comment>
<evidence type="ECO:0000256" key="2">
    <source>
        <dbReference type="ARBA" id="ARBA00034247"/>
    </source>
</evidence>
<dbReference type="InterPro" id="IPR000160">
    <property type="entry name" value="GGDEF_dom"/>
</dbReference>
<dbReference type="CDD" id="cd01949">
    <property type="entry name" value="GGDEF"/>
    <property type="match status" value="1"/>
</dbReference>
<keyword evidence="6" id="KW-0808">Transferase</keyword>
<keyword evidence="3" id="KW-0175">Coiled coil</keyword>
<dbReference type="PROSITE" id="PS50887">
    <property type="entry name" value="GGDEF"/>
    <property type="match status" value="1"/>
</dbReference>
<dbReference type="PANTHER" id="PTHR45138:SF9">
    <property type="entry name" value="DIGUANYLATE CYCLASE DGCM-RELATED"/>
    <property type="match status" value="1"/>
</dbReference>
<keyword evidence="7" id="KW-1185">Reference proteome</keyword>
<evidence type="ECO:0000313" key="6">
    <source>
        <dbReference type="EMBL" id="QDV27655.1"/>
    </source>
</evidence>
<organism evidence="6 7">
    <name type="scientific">Aureliella helgolandensis</name>
    <dbReference type="NCBI Taxonomy" id="2527968"/>
    <lineage>
        <taxon>Bacteria</taxon>
        <taxon>Pseudomonadati</taxon>
        <taxon>Planctomycetota</taxon>
        <taxon>Planctomycetia</taxon>
        <taxon>Pirellulales</taxon>
        <taxon>Pirellulaceae</taxon>
        <taxon>Aureliella</taxon>
    </lineage>
</organism>
<feature type="domain" description="GGDEF" evidence="5">
    <location>
        <begin position="159"/>
        <end position="291"/>
    </location>
</feature>
<feature type="region of interest" description="Disordered" evidence="4">
    <location>
        <begin position="320"/>
        <end position="351"/>
    </location>
</feature>
<dbReference type="SMART" id="SM00267">
    <property type="entry name" value="GGDEF"/>
    <property type="match status" value="1"/>
</dbReference>